<evidence type="ECO:0008006" key="2">
    <source>
        <dbReference type="Google" id="ProtNLM"/>
    </source>
</evidence>
<gene>
    <name evidence="1" type="ORF">SDC9_163352</name>
</gene>
<evidence type="ECO:0000313" key="1">
    <source>
        <dbReference type="EMBL" id="MPN16014.1"/>
    </source>
</evidence>
<dbReference type="AlphaFoldDB" id="A0A645FVF5"/>
<reference evidence="1" key="1">
    <citation type="submission" date="2019-08" db="EMBL/GenBank/DDBJ databases">
        <authorList>
            <person name="Kucharzyk K."/>
            <person name="Murdoch R.W."/>
            <person name="Higgins S."/>
            <person name="Loffler F."/>
        </authorList>
    </citation>
    <scope>NUCLEOTIDE SEQUENCE</scope>
</reference>
<name>A0A645FVF5_9ZZZZ</name>
<sequence>MKKKNYPMWQDDEEMEYMNEMDDEEMAMKKTMMPQSGMPMMLAHAYVPWQFYDKAFCPQDALMQGTLFPELWGAYPIPD</sequence>
<protein>
    <recommendedName>
        <fullName evidence="2">Spore coat associated protein JA (CotJA)</fullName>
    </recommendedName>
</protein>
<dbReference type="InterPro" id="IPR020256">
    <property type="entry name" value="Spore_coat_CotJA"/>
</dbReference>
<dbReference type="Pfam" id="PF11007">
    <property type="entry name" value="CotJA"/>
    <property type="match status" value="1"/>
</dbReference>
<organism evidence="1">
    <name type="scientific">bioreactor metagenome</name>
    <dbReference type="NCBI Taxonomy" id="1076179"/>
    <lineage>
        <taxon>unclassified sequences</taxon>
        <taxon>metagenomes</taxon>
        <taxon>ecological metagenomes</taxon>
    </lineage>
</organism>
<dbReference type="EMBL" id="VSSQ01062912">
    <property type="protein sequence ID" value="MPN16014.1"/>
    <property type="molecule type" value="Genomic_DNA"/>
</dbReference>
<proteinExistence type="predicted"/>
<comment type="caution">
    <text evidence="1">The sequence shown here is derived from an EMBL/GenBank/DDBJ whole genome shotgun (WGS) entry which is preliminary data.</text>
</comment>
<accession>A0A645FVF5</accession>